<dbReference type="AlphaFoldDB" id="A0A955RQ61"/>
<organism evidence="1 2">
    <name type="scientific">candidate division WWE3 bacterium</name>
    <dbReference type="NCBI Taxonomy" id="2053526"/>
    <lineage>
        <taxon>Bacteria</taxon>
        <taxon>Katanobacteria</taxon>
    </lineage>
</organism>
<evidence type="ECO:0000313" key="1">
    <source>
        <dbReference type="EMBL" id="MCA9390160.1"/>
    </source>
</evidence>
<sequence>MSTNVAEAKVVISNRQHSSMILTTEFADAVNLVARHFPDDMSVNDLYWGCSLKDSRAGQAWLDFILSLKPHHVRGTITRTLSGLCKFTVGDVRDATVDQLDGLWKVRTITASFWIYALRRAEQE</sequence>
<reference evidence="1" key="1">
    <citation type="submission" date="2020-04" db="EMBL/GenBank/DDBJ databases">
        <authorList>
            <person name="Zhang T."/>
        </authorList>
    </citation>
    <scope>NUCLEOTIDE SEQUENCE</scope>
    <source>
        <strain evidence="1">HKST-UBA01</strain>
    </source>
</reference>
<evidence type="ECO:0000313" key="2">
    <source>
        <dbReference type="Proteomes" id="UP000701698"/>
    </source>
</evidence>
<reference evidence="1" key="2">
    <citation type="journal article" date="2021" name="Microbiome">
        <title>Successional dynamics and alternative stable states in a saline activated sludge microbial community over 9 years.</title>
        <authorList>
            <person name="Wang Y."/>
            <person name="Ye J."/>
            <person name="Ju F."/>
            <person name="Liu L."/>
            <person name="Boyd J.A."/>
            <person name="Deng Y."/>
            <person name="Parks D.H."/>
            <person name="Jiang X."/>
            <person name="Yin X."/>
            <person name="Woodcroft B.J."/>
            <person name="Tyson G.W."/>
            <person name="Hugenholtz P."/>
            <person name="Polz M.F."/>
            <person name="Zhang T."/>
        </authorList>
    </citation>
    <scope>NUCLEOTIDE SEQUENCE</scope>
    <source>
        <strain evidence="1">HKST-UBA01</strain>
    </source>
</reference>
<accession>A0A955RQ61</accession>
<proteinExistence type="predicted"/>
<name>A0A955RQ61_UNCKA</name>
<gene>
    <name evidence="1" type="ORF">KC571_02045</name>
</gene>
<dbReference type="EMBL" id="JAGQKX010000039">
    <property type="protein sequence ID" value="MCA9390160.1"/>
    <property type="molecule type" value="Genomic_DNA"/>
</dbReference>
<dbReference type="Proteomes" id="UP000701698">
    <property type="component" value="Unassembled WGS sequence"/>
</dbReference>
<protein>
    <submittedName>
        <fullName evidence="1">Uncharacterized protein</fullName>
    </submittedName>
</protein>
<comment type="caution">
    <text evidence="1">The sequence shown here is derived from an EMBL/GenBank/DDBJ whole genome shotgun (WGS) entry which is preliminary data.</text>
</comment>